<dbReference type="RefSeq" id="WP_002713691.1">
    <property type="nucleotide sequence ID" value="NZ_KB375281.1"/>
</dbReference>
<dbReference type="GO" id="GO:0008360">
    <property type="term" value="P:regulation of cell shape"/>
    <property type="evidence" value="ECO:0007669"/>
    <property type="project" value="UniProtKB-KW"/>
</dbReference>
<name>K8NX09_9BRAD</name>
<dbReference type="Pfam" id="PF00912">
    <property type="entry name" value="Transgly"/>
    <property type="match status" value="1"/>
</dbReference>
<accession>K8NX09</accession>
<keyword evidence="6 11" id="KW-0133">Cell shape</keyword>
<dbReference type="InterPro" id="IPR036950">
    <property type="entry name" value="PBP_transglycosylase"/>
</dbReference>
<comment type="subcellular location">
    <subcellularLocation>
        <location evidence="11">Cell inner membrane</location>
        <topology evidence="11">Single-pass membrane protein</topology>
    </subcellularLocation>
</comment>
<dbReference type="UniPathway" id="UPA00219"/>
<reference evidence="13 14" key="1">
    <citation type="submission" date="2012-04" db="EMBL/GenBank/DDBJ databases">
        <title>The Genome Sequence of Afipia clevelandensis ATCC 49720.</title>
        <authorList>
            <consortium name="The Broad Institute Genome Sequencing Platform"/>
            <person name="Earl A."/>
            <person name="Ward D."/>
            <person name="Feldgarden M."/>
            <person name="Gevers D."/>
            <person name="Huys G."/>
            <person name="Walker B."/>
            <person name="Young S.K."/>
            <person name="Zeng Q."/>
            <person name="Gargeya S."/>
            <person name="Fitzgerald M."/>
            <person name="Haas B."/>
            <person name="Abouelleil A."/>
            <person name="Alvarado L."/>
            <person name="Arachchi H.M."/>
            <person name="Berlin A."/>
            <person name="Chapman S.B."/>
            <person name="Goldberg J."/>
            <person name="Griggs A."/>
            <person name="Gujja S."/>
            <person name="Hansen M."/>
            <person name="Howarth C."/>
            <person name="Imamovic A."/>
            <person name="Larimer J."/>
            <person name="McCowen C."/>
            <person name="Montmayeur A."/>
            <person name="Murphy C."/>
            <person name="Neiman D."/>
            <person name="Pearson M."/>
            <person name="Priest M."/>
            <person name="Roberts A."/>
            <person name="Saif S."/>
            <person name="Shea T."/>
            <person name="Sisk P."/>
            <person name="Sykes S."/>
            <person name="Wortman J."/>
            <person name="Nusbaum C."/>
            <person name="Birren B."/>
        </authorList>
    </citation>
    <scope>NUCLEOTIDE SEQUENCE [LARGE SCALE GENOMIC DNA]</scope>
    <source>
        <strain evidence="13 14">ATCC 49720</strain>
    </source>
</reference>
<dbReference type="Proteomes" id="UP000001095">
    <property type="component" value="Unassembled WGS sequence"/>
</dbReference>
<dbReference type="EC" id="2.4.99.28" evidence="11"/>
<evidence type="ECO:0000313" key="13">
    <source>
        <dbReference type="EMBL" id="EKS33701.1"/>
    </source>
</evidence>
<evidence type="ECO:0000256" key="8">
    <source>
        <dbReference type="ARBA" id="ARBA00022989"/>
    </source>
</evidence>
<dbReference type="PANTHER" id="PTHR30400:SF0">
    <property type="entry name" value="BIOSYNTHETIC PEPTIDOGLYCAN TRANSGLYCOSYLASE"/>
    <property type="match status" value="1"/>
</dbReference>
<dbReference type="GO" id="GO:0071555">
    <property type="term" value="P:cell wall organization"/>
    <property type="evidence" value="ECO:0007669"/>
    <property type="project" value="UniProtKB-KW"/>
</dbReference>
<keyword evidence="2 11" id="KW-0997">Cell inner membrane</keyword>
<keyword evidence="1 11" id="KW-1003">Cell membrane</keyword>
<dbReference type="PANTHER" id="PTHR30400">
    <property type="entry name" value="MONOFUNCTIONAL BIOSYNTHETIC PEPTIDOGLYCAN TRANSGLYCOSYLASE"/>
    <property type="match status" value="1"/>
</dbReference>
<dbReference type="HAMAP" id="MF_00766">
    <property type="entry name" value="PGT_MtgA"/>
    <property type="match status" value="1"/>
</dbReference>
<dbReference type="InterPro" id="IPR023346">
    <property type="entry name" value="Lysozyme-like_dom_sf"/>
</dbReference>
<evidence type="ECO:0000256" key="10">
    <source>
        <dbReference type="ARBA" id="ARBA00023316"/>
    </source>
</evidence>
<protein>
    <recommendedName>
        <fullName evidence="11">Biosynthetic peptidoglycan transglycosylase</fullName>
        <ecNumber evidence="11">2.4.99.28</ecNumber>
    </recommendedName>
    <alternativeName>
        <fullName evidence="11">Glycan polymerase</fullName>
    </alternativeName>
    <alternativeName>
        <fullName evidence="11">Peptidoglycan glycosyltransferase MtgA</fullName>
        <shortName evidence="11">PGT</shortName>
    </alternativeName>
</protein>
<evidence type="ECO:0000259" key="12">
    <source>
        <dbReference type="Pfam" id="PF00912"/>
    </source>
</evidence>
<evidence type="ECO:0000256" key="1">
    <source>
        <dbReference type="ARBA" id="ARBA00022475"/>
    </source>
</evidence>
<organism evidence="13 14">
    <name type="scientific">Afipia clevelandensis ATCC 49720</name>
    <dbReference type="NCBI Taxonomy" id="883079"/>
    <lineage>
        <taxon>Bacteria</taxon>
        <taxon>Pseudomonadati</taxon>
        <taxon>Pseudomonadota</taxon>
        <taxon>Alphaproteobacteria</taxon>
        <taxon>Hyphomicrobiales</taxon>
        <taxon>Nitrobacteraceae</taxon>
        <taxon>Afipia</taxon>
    </lineage>
</organism>
<evidence type="ECO:0000256" key="11">
    <source>
        <dbReference type="HAMAP-Rule" id="MF_00766"/>
    </source>
</evidence>
<comment type="caution">
    <text evidence="13">The sequence shown here is derived from an EMBL/GenBank/DDBJ whole genome shotgun (WGS) entry which is preliminary data.</text>
</comment>
<keyword evidence="9 11" id="KW-0472">Membrane</keyword>
<dbReference type="GO" id="GO:0008955">
    <property type="term" value="F:peptidoglycan glycosyltransferase activity"/>
    <property type="evidence" value="ECO:0007669"/>
    <property type="project" value="UniProtKB-UniRule"/>
</dbReference>
<evidence type="ECO:0000256" key="6">
    <source>
        <dbReference type="ARBA" id="ARBA00022960"/>
    </source>
</evidence>
<dbReference type="SUPFAM" id="SSF53955">
    <property type="entry name" value="Lysozyme-like"/>
    <property type="match status" value="1"/>
</dbReference>
<comment type="similarity">
    <text evidence="11">Belongs to the glycosyltransferase 51 family.</text>
</comment>
<evidence type="ECO:0000256" key="9">
    <source>
        <dbReference type="ARBA" id="ARBA00023136"/>
    </source>
</evidence>
<evidence type="ECO:0000256" key="3">
    <source>
        <dbReference type="ARBA" id="ARBA00022676"/>
    </source>
</evidence>
<keyword evidence="10 11" id="KW-0961">Cell wall biogenesis/degradation</keyword>
<dbReference type="GO" id="GO:0009252">
    <property type="term" value="P:peptidoglycan biosynthetic process"/>
    <property type="evidence" value="ECO:0007669"/>
    <property type="project" value="UniProtKB-UniRule"/>
</dbReference>
<comment type="pathway">
    <text evidence="11">Cell wall biogenesis; peptidoglycan biosynthesis.</text>
</comment>
<evidence type="ECO:0000256" key="5">
    <source>
        <dbReference type="ARBA" id="ARBA00022692"/>
    </source>
</evidence>
<keyword evidence="3 11" id="KW-0328">Glycosyltransferase</keyword>
<feature type="domain" description="Glycosyl transferase family 51" evidence="12">
    <location>
        <begin position="44"/>
        <end position="193"/>
    </location>
</feature>
<keyword evidence="14" id="KW-1185">Reference proteome</keyword>
<dbReference type="InterPro" id="IPR011812">
    <property type="entry name" value="Pep_trsgly"/>
</dbReference>
<proteinExistence type="inferred from homology"/>
<evidence type="ECO:0000256" key="7">
    <source>
        <dbReference type="ARBA" id="ARBA00022984"/>
    </source>
</evidence>
<keyword evidence="8 11" id="KW-1133">Transmembrane helix</keyword>
<dbReference type="InterPro" id="IPR001264">
    <property type="entry name" value="Glyco_trans_51"/>
</dbReference>
<comment type="function">
    <text evidence="11">Peptidoglycan polymerase that catalyzes glycan chain elongation from lipid-linked precursors.</text>
</comment>
<dbReference type="GO" id="GO:0009274">
    <property type="term" value="C:peptidoglycan-based cell wall"/>
    <property type="evidence" value="ECO:0007669"/>
    <property type="project" value="InterPro"/>
</dbReference>
<evidence type="ECO:0000256" key="2">
    <source>
        <dbReference type="ARBA" id="ARBA00022519"/>
    </source>
</evidence>
<comment type="catalytic activity">
    <reaction evidence="11">
        <text>[GlcNAc-(1-&gt;4)-Mur2Ac(oyl-L-Ala-gamma-D-Glu-L-Lys-D-Ala-D-Ala)](n)-di-trans,octa-cis-undecaprenyl diphosphate + beta-D-GlcNAc-(1-&gt;4)-Mur2Ac(oyl-L-Ala-gamma-D-Glu-L-Lys-D-Ala-D-Ala)-di-trans,octa-cis-undecaprenyl diphosphate = [GlcNAc-(1-&gt;4)-Mur2Ac(oyl-L-Ala-gamma-D-Glu-L-Lys-D-Ala-D-Ala)](n+1)-di-trans,octa-cis-undecaprenyl diphosphate + di-trans,octa-cis-undecaprenyl diphosphate + H(+)</text>
        <dbReference type="Rhea" id="RHEA:23708"/>
        <dbReference type="Rhea" id="RHEA-COMP:9602"/>
        <dbReference type="Rhea" id="RHEA-COMP:9603"/>
        <dbReference type="ChEBI" id="CHEBI:15378"/>
        <dbReference type="ChEBI" id="CHEBI:58405"/>
        <dbReference type="ChEBI" id="CHEBI:60033"/>
        <dbReference type="ChEBI" id="CHEBI:78435"/>
        <dbReference type="EC" id="2.4.99.28"/>
    </reaction>
</comment>
<evidence type="ECO:0000313" key="14">
    <source>
        <dbReference type="Proteomes" id="UP000001095"/>
    </source>
</evidence>
<dbReference type="PATRIC" id="fig|883079.3.peg.2877"/>
<dbReference type="OrthoDB" id="9766909at2"/>
<keyword evidence="5 11" id="KW-0812">Transmembrane</keyword>
<keyword evidence="4 11" id="KW-0808">Transferase</keyword>
<gene>
    <name evidence="11" type="primary">mtgA</name>
    <name evidence="13" type="ORF">HMPREF9696_02821</name>
</gene>
<dbReference type="GO" id="GO:0016763">
    <property type="term" value="F:pentosyltransferase activity"/>
    <property type="evidence" value="ECO:0007669"/>
    <property type="project" value="InterPro"/>
</dbReference>
<evidence type="ECO:0000256" key="4">
    <source>
        <dbReference type="ARBA" id="ARBA00022679"/>
    </source>
</evidence>
<keyword evidence="7 11" id="KW-0573">Peptidoglycan synthesis</keyword>
<sequence>MRRLIRTVVLIVLGLVLLPYALTPLYSLGHPVSTLMIGRYLTGEPVTRTWVDLDDMSEALPRSVIAAEDAKFCFHHGIDWDSVRDVIEDAQDGDVVRGGSTITQQVAKNLFLWPGRSVIRKALEFPLAMWIDLVLPKKRILELYLNVAELGPGGQFGAEAGSHYAFGRPASALSPREAALLASILPNPVTRSARNPGPGVRRMAGTYVVRARSAEISDCWERNR</sequence>
<dbReference type="AlphaFoldDB" id="K8NX09"/>
<dbReference type="NCBIfam" id="TIGR02070">
    <property type="entry name" value="mono_pep_trsgly"/>
    <property type="match status" value="1"/>
</dbReference>
<dbReference type="GO" id="GO:0005886">
    <property type="term" value="C:plasma membrane"/>
    <property type="evidence" value="ECO:0007669"/>
    <property type="project" value="UniProtKB-SubCell"/>
</dbReference>
<dbReference type="HOGENOM" id="CLU_006354_1_1_5"/>
<dbReference type="Gene3D" id="1.10.3810.10">
    <property type="entry name" value="Biosynthetic peptidoglycan transglycosylase-like"/>
    <property type="match status" value="1"/>
</dbReference>
<dbReference type="EMBL" id="AGWY01000012">
    <property type="protein sequence ID" value="EKS33701.1"/>
    <property type="molecule type" value="Genomic_DNA"/>
</dbReference>